<proteinExistence type="predicted"/>
<dbReference type="SUPFAM" id="SSF56672">
    <property type="entry name" value="DNA/RNA polymerases"/>
    <property type="match status" value="1"/>
</dbReference>
<dbReference type="SUPFAM" id="SSF56219">
    <property type="entry name" value="DNase I-like"/>
    <property type="match status" value="1"/>
</dbReference>
<reference evidence="5" key="2">
    <citation type="submission" date="2023-11" db="UniProtKB">
        <authorList>
            <consortium name="WormBaseParasite"/>
        </authorList>
    </citation>
    <scope>IDENTIFICATION</scope>
</reference>
<dbReference type="InterPro" id="IPR000477">
    <property type="entry name" value="RT_dom"/>
</dbReference>
<dbReference type="Pfam" id="PF03372">
    <property type="entry name" value="Exo_endo_phos"/>
    <property type="match status" value="1"/>
</dbReference>
<dbReference type="InterPro" id="IPR045609">
    <property type="entry name" value="DUF6451"/>
</dbReference>
<dbReference type="AlphaFoldDB" id="A0AA85EWY5"/>
<dbReference type="Proteomes" id="UP000050792">
    <property type="component" value="Unassembled WGS sequence"/>
</dbReference>
<accession>A0AA85EWY5</accession>
<keyword evidence="4" id="KW-1185">Reference proteome</keyword>
<dbReference type="GO" id="GO:0003824">
    <property type="term" value="F:catalytic activity"/>
    <property type="evidence" value="ECO:0007669"/>
    <property type="project" value="InterPro"/>
</dbReference>
<reference evidence="4" key="1">
    <citation type="submission" date="2022-06" db="EMBL/GenBank/DDBJ databases">
        <authorList>
            <person name="Berger JAMES D."/>
            <person name="Berger JAMES D."/>
        </authorList>
    </citation>
    <scope>NUCLEOTIDE SEQUENCE [LARGE SCALE GENOMIC DNA]</scope>
</reference>
<evidence type="ECO:0000313" key="5">
    <source>
        <dbReference type="WBParaSite" id="SRDH1_27420.1"/>
    </source>
</evidence>
<dbReference type="PANTHER" id="PTHR47027:SF25">
    <property type="entry name" value="REVERSE TRANSCRIPTASE DOMAIN-CONTAINING PROTEIN"/>
    <property type="match status" value="1"/>
</dbReference>
<evidence type="ECO:0000259" key="2">
    <source>
        <dbReference type="Pfam" id="PF03372"/>
    </source>
</evidence>
<evidence type="ECO:0008006" key="6">
    <source>
        <dbReference type="Google" id="ProtNLM"/>
    </source>
</evidence>
<evidence type="ECO:0000259" key="3">
    <source>
        <dbReference type="Pfam" id="PF20049"/>
    </source>
</evidence>
<dbReference type="InterPro" id="IPR005135">
    <property type="entry name" value="Endo/exonuclease/phosphatase"/>
</dbReference>
<dbReference type="Gene3D" id="3.60.10.10">
    <property type="entry name" value="Endonuclease/exonuclease/phosphatase"/>
    <property type="match status" value="1"/>
</dbReference>
<feature type="domain" description="Endonuclease/exonuclease/phosphatase" evidence="2">
    <location>
        <begin position="29"/>
        <end position="268"/>
    </location>
</feature>
<evidence type="ECO:0000259" key="1">
    <source>
        <dbReference type="Pfam" id="PF00078"/>
    </source>
</evidence>
<dbReference type="Pfam" id="PF00078">
    <property type="entry name" value="RVT_1"/>
    <property type="match status" value="1"/>
</dbReference>
<dbReference type="InterPro" id="IPR043502">
    <property type="entry name" value="DNA/RNA_pol_sf"/>
</dbReference>
<dbReference type="InterPro" id="IPR036691">
    <property type="entry name" value="Endo/exonu/phosph_ase_sf"/>
</dbReference>
<feature type="domain" description="DUF6451" evidence="3">
    <location>
        <begin position="835"/>
        <end position="867"/>
    </location>
</feature>
<dbReference type="WBParaSite" id="SRDH1_27420.1">
    <property type="protein sequence ID" value="SRDH1_27420.1"/>
    <property type="gene ID" value="SRDH1_27420"/>
</dbReference>
<organism evidence="4 5">
    <name type="scientific">Schistosoma rodhaini</name>
    <dbReference type="NCBI Taxonomy" id="6188"/>
    <lineage>
        <taxon>Eukaryota</taxon>
        <taxon>Metazoa</taxon>
        <taxon>Spiralia</taxon>
        <taxon>Lophotrochozoa</taxon>
        <taxon>Platyhelminthes</taxon>
        <taxon>Trematoda</taxon>
        <taxon>Digenea</taxon>
        <taxon>Strigeidida</taxon>
        <taxon>Schistosomatoidea</taxon>
        <taxon>Schistosomatidae</taxon>
        <taxon>Schistosoma</taxon>
    </lineage>
</organism>
<evidence type="ECO:0000313" key="4">
    <source>
        <dbReference type="Proteomes" id="UP000050792"/>
    </source>
</evidence>
<name>A0AA85EWY5_9TREM</name>
<feature type="domain" description="Reverse transcriptase" evidence="1">
    <location>
        <begin position="564"/>
        <end position="814"/>
    </location>
</feature>
<dbReference type="Pfam" id="PF20049">
    <property type="entry name" value="DUF6451"/>
    <property type="match status" value="1"/>
</dbReference>
<dbReference type="CDD" id="cd01650">
    <property type="entry name" value="RT_nLTR_like"/>
    <property type="match status" value="1"/>
</dbReference>
<sequence>MTSHDESRNSSEVTRPMHLLTTRATLFIGTWNVRTMWETGKTSQIAMEMRRYNLAVLGISETHWTQTGQQRLGTGEMLLYSGHEGENAPHTQGVALMLSREARNALVGWESHGPRIIKASFRTKKQGITMNVIQCYAPTNDSNDDDKDQFYERLQSIIAKCSRKDLTILMGDLNAKVGVDNTGYEDVIGRHGLGERNENGERLANLCAFNKLVIGGTIFPHKRIHTATWISPDHTTENQIDHICINKKYRRSMEDVRTRRGADIASDHHLVVAKMRLKLKKDWTTRQTALQRFNTAFLRDTDKLHEFKITLNNRFQALQDLLKEQETTLEDNWKGIKEALTSTCQELLGPKKHHHKEWISMGTLDKLQERKNKKLAINNSRTRAEKVKAQADYAEANREVKKSIKADKQKYMGELATVAEKAAREGNMKQLYDTTKKLAGRYSKPERPVKDKEGKTITEIQEQRKRWAEYFEELLNRPAPSNPPNIEAAHTDLPIDVTPPTIEEVKMAIRQIKSGKAAGPDNIPAEALKSDIEITANMLHLLFKKIWEEEQVPTDWKEAYLIKIPKKGDLSQCENYRGISLLSVPGKVFNRVLLNRMKDAVDAELRDHQAGFRKDRSCTDQIATLRIIVEQSVEWNSSLNVNFIDYEKAFDSVDRRTLWKLLRHYGVPQKIVNIIQNSYDGLQCKVVHGGQLTDAFPVRTGVRQGCLLSPFLFLLVIDWIMTNSTSEGKYGIQWTSQNQLDDLDFADDLALLSHTHDQMQMKTANVAAASASIGLHIHKGKSKILKCNTENTDPITLDGETLEEVETFKYLGSIVDKQGGSDADVKARIGKARAAFLQLQNIWNSKQLSTNFKVRIFNTNVKTVLLYGAETWRTTTAIIRKVQVFINSCLRKILNIHWPDTISNSVLWERTNQLPAEEEIRKRRWKWIGHTLRKSPMCITTQSLTWNPEGKRKRGRPKNTLRGEIEVDMKRMNSNWKGRLRTELDGECW</sequence>
<dbReference type="CDD" id="cd09076">
    <property type="entry name" value="L1-EN"/>
    <property type="match status" value="1"/>
</dbReference>
<dbReference type="PANTHER" id="PTHR47027">
    <property type="entry name" value="REVERSE TRANSCRIPTASE DOMAIN-CONTAINING PROTEIN"/>
    <property type="match status" value="1"/>
</dbReference>
<protein>
    <recommendedName>
        <fullName evidence="6">Reverse transcriptase domain-containing protein</fullName>
    </recommendedName>
</protein>